<dbReference type="FunFam" id="3.30.420.10:FF:000004">
    <property type="entry name" value="DNA polymerase"/>
    <property type="match status" value="1"/>
</dbReference>
<evidence type="ECO:0000256" key="6">
    <source>
        <dbReference type="ARBA" id="ARBA00022695"/>
    </source>
</evidence>
<dbReference type="EMBL" id="JAOPGA020000972">
    <property type="protein sequence ID" value="KAL0483623.1"/>
    <property type="molecule type" value="Genomic_DNA"/>
</dbReference>
<dbReference type="PROSITE" id="PS00116">
    <property type="entry name" value="DNA_POLYMERASE_B"/>
    <property type="match status" value="1"/>
</dbReference>
<dbReference type="CDD" id="cd05777">
    <property type="entry name" value="DNA_polB_delta_exo"/>
    <property type="match status" value="1"/>
</dbReference>
<feature type="region of interest" description="Disordered" evidence="21">
    <location>
        <begin position="1"/>
        <end position="69"/>
    </location>
</feature>
<gene>
    <name evidence="26" type="ORF">AKO1_011469</name>
</gene>
<evidence type="ECO:0000256" key="13">
    <source>
        <dbReference type="ARBA" id="ARBA00022839"/>
    </source>
</evidence>
<dbReference type="Pfam" id="PF03104">
    <property type="entry name" value="DNA_pol_B_exo1"/>
    <property type="match status" value="1"/>
</dbReference>
<dbReference type="GO" id="GO:0000166">
    <property type="term" value="F:nucleotide binding"/>
    <property type="evidence" value="ECO:0007669"/>
    <property type="project" value="InterPro"/>
</dbReference>
<dbReference type="InterPro" id="IPR036397">
    <property type="entry name" value="RNaseH_sf"/>
</dbReference>
<keyword evidence="8" id="KW-0540">Nuclease</keyword>
<evidence type="ECO:0000256" key="11">
    <source>
        <dbReference type="ARBA" id="ARBA00022801"/>
    </source>
</evidence>
<dbReference type="SMART" id="SM00486">
    <property type="entry name" value="POLBc"/>
    <property type="match status" value="1"/>
</dbReference>
<dbReference type="FunFam" id="1.10.287.690:FF:000001">
    <property type="entry name" value="DNA polymerase"/>
    <property type="match status" value="1"/>
</dbReference>
<dbReference type="GO" id="GO:0003677">
    <property type="term" value="F:DNA binding"/>
    <property type="evidence" value="ECO:0007669"/>
    <property type="project" value="UniProtKB-KW"/>
</dbReference>
<evidence type="ECO:0000256" key="21">
    <source>
        <dbReference type="SAM" id="MobiDB-lite"/>
    </source>
</evidence>
<comment type="cofactor">
    <cofactor evidence="1 20">
        <name>[4Fe-4S] cluster</name>
        <dbReference type="ChEBI" id="CHEBI:49883"/>
    </cofactor>
</comment>
<dbReference type="Proteomes" id="UP001431209">
    <property type="component" value="Unassembled WGS sequence"/>
</dbReference>
<dbReference type="InterPro" id="IPR017964">
    <property type="entry name" value="DNA-dir_DNA_pol_B_CS"/>
</dbReference>
<comment type="catalytic activity">
    <reaction evidence="19 20">
        <text>DNA(n) + a 2'-deoxyribonucleoside 5'-triphosphate = DNA(n+1) + diphosphate</text>
        <dbReference type="Rhea" id="RHEA:22508"/>
        <dbReference type="Rhea" id="RHEA-COMP:17339"/>
        <dbReference type="Rhea" id="RHEA-COMP:17340"/>
        <dbReference type="ChEBI" id="CHEBI:33019"/>
        <dbReference type="ChEBI" id="CHEBI:61560"/>
        <dbReference type="ChEBI" id="CHEBI:173112"/>
        <dbReference type="EC" id="2.7.7.7"/>
    </reaction>
</comment>
<feature type="compositionally biased region" description="Low complexity" evidence="21">
    <location>
        <begin position="34"/>
        <end position="50"/>
    </location>
</feature>
<keyword evidence="11" id="KW-0378">Hydrolase</keyword>
<dbReference type="Gene3D" id="3.90.1600.10">
    <property type="entry name" value="Palm domain of DNA polymerase"/>
    <property type="match status" value="1"/>
</dbReference>
<sequence length="1139" mass="129344">MAPKRKPMVPKTSEVMSANASSSTENPAKRSRGNDYQSSNKSYQSSESNNVQDDEAADDEDFDDDMPTQKNKFVAEEYNDEDDFVRSSEDSFATQKQYQVTPLKQEWSRPAVTKETGIFNAEKSLIFQQMDADYYLGEQKPGYPGPESGTVPIIQLYGVTKEGHSVLCHVRGFVPYFYIEMPEHFNPETDCEWFRELLCDHLKSSSRGMSKGEKMEFVNQVSHFRSRSLMNYTFNEDRDFLTIYTGAPKFVKPLRTILERGLELPKLNKYHKFLTYESNILFVLRCMIDKKMVGANWVELPAQKYHVRDQKERTGHCQIEVDVNQEELISHLPDSSPEWSQIAPLRIMSFDIECAGKQGHFPNAEHDPVIQIANYVTLQGQTEPFVKNVFTLGTCLSIVGADVHEFETEESMLQAWRDFVISIDPDVLTGYNIVNFDLPYLLNRSKALNVKKFAFLGRICDRRSNMRNTTFSSKAYGTRESKDINIEGRVQLDVMFCVQRDHKLSSYTLNNVSAHFLGEQKEEVHHSIISSLQEGSDETRRRLAVYCLKDAYLPQRLLEKLMIMVNYIEMARVTGIPLSFILQRGQQIKVISQLLRKAKESGFLMPTMPSGEKKSSDSYEGGAVIKPKAGYYDEPIATLDFASLYPSIMIAHNLCYSTLIKKSDVHKLNPDQYIKTPSGDYFVKSDTYEGMLPRILKELLNARDKAKKDMKNCKDDFMYGVLNGRQLALKVSANSVYGFTGATVGHLPCLEVSASVTSFGREMIMVAADTVAQEYTIKNGKEFDCNVIYGDTDSIMVKFGTADLATAMELGKEAAALVSKKFISPIKLEFEKVYHPYLLLAKKRYAGLLWTNTAKYDKLDAKGIETVRRDNCALVKNVVSTCLHMILIERSIAKAQKYARDVISDLLMNKIDISMLVISKSLSKKSEAYGSKQAHVELAGRMAKRDPARAPRVGDRVPYVIIKAHRDAKAYEKSEDPLYVLENSTPIDTKYYLEKKLTNPLMQIFGPVMDDPSSLFNGEHTRKISVPTPAGSLGIMKFAKKTLTCLGCKTAISEGAVCSQCQSQEAQLYQNLLDKHNHYENIYSRVWTHCQRCQGSLHQEVLCTNNDCPIFYMRKQVQKDLHDTQELVTRFDATAITDW</sequence>
<dbReference type="Pfam" id="PF14260">
    <property type="entry name" value="zf-C4pol"/>
    <property type="match status" value="1"/>
</dbReference>
<dbReference type="InterPro" id="IPR056435">
    <property type="entry name" value="DPOD/Z_N"/>
</dbReference>
<dbReference type="FunFam" id="1.10.132.60:FF:000001">
    <property type="entry name" value="DNA polymerase"/>
    <property type="match status" value="1"/>
</dbReference>
<keyword evidence="13" id="KW-0269">Exonuclease</keyword>
<feature type="domain" description="DNA-directed DNA polymerase family B multifunctional" evidence="22">
    <location>
        <begin position="576"/>
        <end position="1007"/>
    </location>
</feature>
<dbReference type="Pfam" id="PF00136">
    <property type="entry name" value="DNA_pol_B"/>
    <property type="match status" value="1"/>
</dbReference>
<dbReference type="InterPro" id="IPR006172">
    <property type="entry name" value="DNA-dir_DNA_pol_B"/>
</dbReference>
<keyword evidence="12 20" id="KW-0862">Zinc</keyword>
<evidence type="ECO:0000256" key="1">
    <source>
        <dbReference type="ARBA" id="ARBA00001966"/>
    </source>
</evidence>
<keyword evidence="18 20" id="KW-0539">Nucleus</keyword>
<keyword evidence="5 20" id="KW-0808">Transferase</keyword>
<dbReference type="GO" id="GO:0043625">
    <property type="term" value="C:delta DNA polymerase complex"/>
    <property type="evidence" value="ECO:0007669"/>
    <property type="project" value="TreeGrafter"/>
</dbReference>
<evidence type="ECO:0000256" key="5">
    <source>
        <dbReference type="ARBA" id="ARBA00022679"/>
    </source>
</evidence>
<evidence type="ECO:0000256" key="2">
    <source>
        <dbReference type="ARBA" id="ARBA00004123"/>
    </source>
</evidence>
<evidence type="ECO:0000256" key="18">
    <source>
        <dbReference type="ARBA" id="ARBA00023242"/>
    </source>
</evidence>
<keyword evidence="7 20" id="KW-0235">DNA replication</keyword>
<evidence type="ECO:0000256" key="9">
    <source>
        <dbReference type="ARBA" id="ARBA00022723"/>
    </source>
</evidence>
<dbReference type="GO" id="GO:0045004">
    <property type="term" value="P:DNA replication proofreading"/>
    <property type="evidence" value="ECO:0007669"/>
    <property type="project" value="TreeGrafter"/>
</dbReference>
<keyword evidence="17 20" id="KW-0238">DNA-binding</keyword>
<evidence type="ECO:0000256" key="12">
    <source>
        <dbReference type="ARBA" id="ARBA00022833"/>
    </source>
</evidence>
<dbReference type="Gene3D" id="3.30.420.10">
    <property type="entry name" value="Ribonuclease H-like superfamily/Ribonuclease H"/>
    <property type="match status" value="1"/>
</dbReference>
<dbReference type="InterPro" id="IPR050240">
    <property type="entry name" value="DNA_pol_type-B"/>
</dbReference>
<evidence type="ECO:0000256" key="3">
    <source>
        <dbReference type="ARBA" id="ARBA00005755"/>
    </source>
</evidence>
<dbReference type="EC" id="2.7.7.7" evidence="20"/>
<dbReference type="AlphaFoldDB" id="A0AAW2Z3Q2"/>
<dbReference type="SUPFAM" id="SSF56672">
    <property type="entry name" value="DNA/RNA polymerases"/>
    <property type="match status" value="1"/>
</dbReference>
<keyword evidence="9 20" id="KW-0479">Metal-binding</keyword>
<evidence type="ECO:0000256" key="10">
    <source>
        <dbReference type="ARBA" id="ARBA00022771"/>
    </source>
</evidence>
<evidence type="ECO:0000256" key="4">
    <source>
        <dbReference type="ARBA" id="ARBA00022485"/>
    </source>
</evidence>
<evidence type="ECO:0000259" key="23">
    <source>
        <dbReference type="Pfam" id="PF03104"/>
    </source>
</evidence>
<evidence type="ECO:0000256" key="19">
    <source>
        <dbReference type="ARBA" id="ARBA00049244"/>
    </source>
</evidence>
<keyword evidence="10 20" id="KW-0863">Zinc-finger</keyword>
<evidence type="ECO:0000256" key="7">
    <source>
        <dbReference type="ARBA" id="ARBA00022705"/>
    </source>
</evidence>
<dbReference type="GO" id="GO:0051539">
    <property type="term" value="F:4 iron, 4 sulfur cluster binding"/>
    <property type="evidence" value="ECO:0007669"/>
    <property type="project" value="UniProtKB-KW"/>
</dbReference>
<comment type="caution">
    <text evidence="26">The sequence shown here is derived from an EMBL/GenBank/DDBJ whole genome shotgun (WGS) entry which is preliminary data.</text>
</comment>
<name>A0AAW2Z3Q2_9EUKA</name>
<evidence type="ECO:0000313" key="26">
    <source>
        <dbReference type="EMBL" id="KAL0483623.1"/>
    </source>
</evidence>
<organism evidence="26 27">
    <name type="scientific">Acrasis kona</name>
    <dbReference type="NCBI Taxonomy" id="1008807"/>
    <lineage>
        <taxon>Eukaryota</taxon>
        <taxon>Discoba</taxon>
        <taxon>Heterolobosea</taxon>
        <taxon>Tetramitia</taxon>
        <taxon>Eutetramitia</taxon>
        <taxon>Acrasidae</taxon>
        <taxon>Acrasis</taxon>
    </lineage>
</organism>
<feature type="domain" description="DNA polymerase delta/zeta catalytic subunit N-terminal" evidence="25">
    <location>
        <begin position="172"/>
        <end position="252"/>
    </location>
</feature>
<dbReference type="GO" id="GO:0006287">
    <property type="term" value="P:base-excision repair, gap-filling"/>
    <property type="evidence" value="ECO:0007669"/>
    <property type="project" value="TreeGrafter"/>
</dbReference>
<dbReference type="GO" id="GO:0003887">
    <property type="term" value="F:DNA-directed DNA polymerase activity"/>
    <property type="evidence" value="ECO:0007669"/>
    <property type="project" value="UniProtKB-KW"/>
</dbReference>
<comment type="subcellular location">
    <subcellularLocation>
        <location evidence="2 20">Nucleus</location>
    </subcellularLocation>
</comment>
<evidence type="ECO:0000256" key="20">
    <source>
        <dbReference type="RuleBase" id="RU000442"/>
    </source>
</evidence>
<dbReference type="InterPro" id="IPR012337">
    <property type="entry name" value="RNaseH-like_sf"/>
</dbReference>
<dbReference type="Gene3D" id="1.10.132.60">
    <property type="entry name" value="DNA polymerase family B, C-terminal domain"/>
    <property type="match status" value="1"/>
</dbReference>
<dbReference type="InterPro" id="IPR023211">
    <property type="entry name" value="DNA_pol_palm_dom_sf"/>
</dbReference>
<evidence type="ECO:0000259" key="25">
    <source>
        <dbReference type="Pfam" id="PF24055"/>
    </source>
</evidence>
<keyword evidence="4 20" id="KW-0004">4Fe-4S</keyword>
<evidence type="ECO:0000259" key="24">
    <source>
        <dbReference type="Pfam" id="PF14260"/>
    </source>
</evidence>
<evidence type="ECO:0000313" key="27">
    <source>
        <dbReference type="Proteomes" id="UP001431209"/>
    </source>
</evidence>
<dbReference type="PRINTS" id="PR00106">
    <property type="entry name" value="DNAPOLB"/>
</dbReference>
<feature type="compositionally biased region" description="Acidic residues" evidence="21">
    <location>
        <begin position="52"/>
        <end position="66"/>
    </location>
</feature>
<evidence type="ECO:0000256" key="8">
    <source>
        <dbReference type="ARBA" id="ARBA00022722"/>
    </source>
</evidence>
<dbReference type="SUPFAM" id="SSF53098">
    <property type="entry name" value="Ribonuclease H-like"/>
    <property type="match status" value="1"/>
</dbReference>
<proteinExistence type="inferred from homology"/>
<dbReference type="CDD" id="cd05533">
    <property type="entry name" value="POLBc_delta"/>
    <property type="match status" value="1"/>
</dbReference>
<dbReference type="InterPro" id="IPR043502">
    <property type="entry name" value="DNA/RNA_pol_sf"/>
</dbReference>
<feature type="compositionally biased region" description="Polar residues" evidence="21">
    <location>
        <begin position="14"/>
        <end position="26"/>
    </location>
</feature>
<dbReference type="InterPro" id="IPR006134">
    <property type="entry name" value="DNA-dir_DNA_pol_B_multi_dom"/>
</dbReference>
<dbReference type="PANTHER" id="PTHR10322">
    <property type="entry name" value="DNA POLYMERASE CATALYTIC SUBUNIT"/>
    <property type="match status" value="1"/>
</dbReference>
<reference evidence="26 27" key="1">
    <citation type="submission" date="2024-03" db="EMBL/GenBank/DDBJ databases">
        <title>The Acrasis kona genome and developmental transcriptomes reveal deep origins of eukaryotic multicellular pathways.</title>
        <authorList>
            <person name="Sheikh S."/>
            <person name="Fu C.-J."/>
            <person name="Brown M.W."/>
            <person name="Baldauf S.L."/>
        </authorList>
    </citation>
    <scope>NUCLEOTIDE SEQUENCE [LARGE SCALE GENOMIC DNA]</scope>
    <source>
        <strain evidence="26 27">ATCC MYA-3509</strain>
    </source>
</reference>
<feature type="domain" description="DNA-directed DNA polymerase family B exonuclease" evidence="23">
    <location>
        <begin position="275"/>
        <end position="512"/>
    </location>
</feature>
<keyword evidence="27" id="KW-1185">Reference proteome</keyword>
<comment type="similarity">
    <text evidence="3 20">Belongs to the DNA polymerase type-B family.</text>
</comment>
<dbReference type="InterPro" id="IPR006133">
    <property type="entry name" value="DNA-dir_DNA_pol_B_exonuc"/>
</dbReference>
<dbReference type="GO" id="GO:0006297">
    <property type="term" value="P:nucleotide-excision repair, DNA gap filling"/>
    <property type="evidence" value="ECO:0007669"/>
    <property type="project" value="TreeGrafter"/>
</dbReference>
<dbReference type="Pfam" id="PF24055">
    <property type="entry name" value="POL3_N"/>
    <property type="match status" value="1"/>
</dbReference>
<dbReference type="NCBIfam" id="TIGR00592">
    <property type="entry name" value="pol2"/>
    <property type="match status" value="1"/>
</dbReference>
<keyword evidence="16 20" id="KW-0411">Iron-sulfur</keyword>
<dbReference type="GO" id="GO:0008270">
    <property type="term" value="F:zinc ion binding"/>
    <property type="evidence" value="ECO:0007669"/>
    <property type="project" value="UniProtKB-KW"/>
</dbReference>
<dbReference type="InterPro" id="IPR025687">
    <property type="entry name" value="Znf-C4pol"/>
</dbReference>
<keyword evidence="6 20" id="KW-0548">Nucleotidyltransferase</keyword>
<evidence type="ECO:0000256" key="15">
    <source>
        <dbReference type="ARBA" id="ARBA00023004"/>
    </source>
</evidence>
<evidence type="ECO:0000256" key="14">
    <source>
        <dbReference type="ARBA" id="ARBA00022932"/>
    </source>
</evidence>
<evidence type="ECO:0000256" key="17">
    <source>
        <dbReference type="ARBA" id="ARBA00023125"/>
    </source>
</evidence>
<feature type="domain" description="C4-type zinc-finger of DNA polymerase delta" evidence="24">
    <location>
        <begin position="1045"/>
        <end position="1114"/>
    </location>
</feature>
<keyword evidence="14 20" id="KW-0239">DNA-directed DNA polymerase</keyword>
<protein>
    <recommendedName>
        <fullName evidence="20">DNA polymerase</fullName>
        <ecNumber evidence="20">2.7.7.7</ecNumber>
    </recommendedName>
</protein>
<evidence type="ECO:0000259" key="22">
    <source>
        <dbReference type="Pfam" id="PF00136"/>
    </source>
</evidence>
<evidence type="ECO:0000256" key="16">
    <source>
        <dbReference type="ARBA" id="ARBA00023014"/>
    </source>
</evidence>
<keyword evidence="15 20" id="KW-0408">Iron</keyword>
<accession>A0AAW2Z3Q2</accession>
<dbReference type="InterPro" id="IPR042087">
    <property type="entry name" value="DNA_pol_B_thumb"/>
</dbReference>
<dbReference type="GO" id="GO:0008296">
    <property type="term" value="F:3'-5'-DNA exonuclease activity"/>
    <property type="evidence" value="ECO:0007669"/>
    <property type="project" value="TreeGrafter"/>
</dbReference>
<dbReference type="PANTHER" id="PTHR10322:SF23">
    <property type="entry name" value="DNA POLYMERASE DELTA CATALYTIC SUBUNIT"/>
    <property type="match status" value="1"/>
</dbReference>
<dbReference type="Gene3D" id="2.40.50.730">
    <property type="match status" value="2"/>
</dbReference>
<dbReference type="Gene3D" id="1.10.287.690">
    <property type="entry name" value="Helix hairpin bin"/>
    <property type="match status" value="1"/>
</dbReference>